<evidence type="ECO:0000256" key="2">
    <source>
        <dbReference type="ARBA" id="ARBA00023235"/>
    </source>
</evidence>
<dbReference type="SUPFAM" id="SSF48208">
    <property type="entry name" value="Six-hairpin glycosidases"/>
    <property type="match status" value="1"/>
</dbReference>
<dbReference type="GO" id="GO:0016853">
    <property type="term" value="F:isomerase activity"/>
    <property type="evidence" value="ECO:0007669"/>
    <property type="project" value="UniProtKB-KW"/>
</dbReference>
<dbReference type="Pfam" id="PF07221">
    <property type="entry name" value="GlcNAc_2-epim"/>
    <property type="match status" value="1"/>
</dbReference>
<protein>
    <submittedName>
        <fullName evidence="3">Mannose or cellobiose epimerase, N-acyl-D-glucosamine 2-epimerase family</fullName>
    </submittedName>
</protein>
<evidence type="ECO:0000256" key="1">
    <source>
        <dbReference type="ARBA" id="ARBA00008558"/>
    </source>
</evidence>
<sequence length="408" mass="47629">MFVFLSSCNAQEKKDKQLSIIYSKQIENLISFFDENAYDSIQKTYYSEIDNKGKVTSKKIYNVALSRMVYGLSYTSEFYPENIKKAKNAINFQLNNLIANDSIGMYFISNVENGIKSNSNEIDIWQQAYGLCGLIEYYGNKPNDQLLKKIHQLNAAFVKRFKDTINGGFYGNYSFLKGQISGSKSLQSLMYPVTSYMANLWEVDSENRIKYETILKENLQLLYQKAWNKKTGWVNVKFTDTWNVCDNSDENNPCFTVTPGHNFQLASLFLRTRDWSFLPEKDKVNYQLLGQEIIKNTISNLKTIENGFYSEYNPITNKVIDQRKTWWQHAEAIIALSLAEGNYKKELIELEEFYFENFQDFEYGGEYFYLTNKNTSIKTELKGSIGKSIYHTIEMIRYQTKNQQINEN</sequence>
<proteinExistence type="inferred from homology"/>
<dbReference type="InterPro" id="IPR008928">
    <property type="entry name" value="6-hairpin_glycosidase_sf"/>
</dbReference>
<dbReference type="AlphaFoldDB" id="A0A238WXN6"/>
<evidence type="ECO:0000313" key="3">
    <source>
        <dbReference type="EMBL" id="SNR51272.1"/>
    </source>
</evidence>
<name>A0A238WXN6_9FLAO</name>
<dbReference type="EMBL" id="FZNT01000004">
    <property type="protein sequence ID" value="SNR51272.1"/>
    <property type="molecule type" value="Genomic_DNA"/>
</dbReference>
<dbReference type="InterPro" id="IPR012341">
    <property type="entry name" value="6hp_glycosidase-like_sf"/>
</dbReference>
<gene>
    <name evidence="3" type="ORF">SAMN06265371_104161</name>
</gene>
<keyword evidence="2" id="KW-0413">Isomerase</keyword>
<organism evidence="3 4">
    <name type="scientific">Lutibacter agarilyticus</name>
    <dbReference type="NCBI Taxonomy" id="1109740"/>
    <lineage>
        <taxon>Bacteria</taxon>
        <taxon>Pseudomonadati</taxon>
        <taxon>Bacteroidota</taxon>
        <taxon>Flavobacteriia</taxon>
        <taxon>Flavobacteriales</taxon>
        <taxon>Flavobacteriaceae</taxon>
        <taxon>Lutibacter</taxon>
    </lineage>
</organism>
<comment type="similarity">
    <text evidence="1">Belongs to the N-acylglucosamine 2-epimerase family.</text>
</comment>
<dbReference type="GO" id="GO:0005975">
    <property type="term" value="P:carbohydrate metabolic process"/>
    <property type="evidence" value="ECO:0007669"/>
    <property type="project" value="InterPro"/>
</dbReference>
<dbReference type="Gene3D" id="1.50.10.10">
    <property type="match status" value="1"/>
</dbReference>
<dbReference type="PANTHER" id="PTHR15108">
    <property type="entry name" value="N-ACYLGLUCOSAMINE-2-EPIMERASE"/>
    <property type="match status" value="1"/>
</dbReference>
<dbReference type="Proteomes" id="UP000198384">
    <property type="component" value="Unassembled WGS sequence"/>
</dbReference>
<keyword evidence="4" id="KW-1185">Reference proteome</keyword>
<dbReference type="InterPro" id="IPR010819">
    <property type="entry name" value="AGE/CE"/>
</dbReference>
<reference evidence="3 4" key="1">
    <citation type="submission" date="2017-06" db="EMBL/GenBank/DDBJ databases">
        <authorList>
            <person name="Kim H.J."/>
            <person name="Triplett B.A."/>
        </authorList>
    </citation>
    <scope>NUCLEOTIDE SEQUENCE [LARGE SCALE GENOMIC DNA]</scope>
    <source>
        <strain evidence="3 4">DSM 29150</strain>
    </source>
</reference>
<accession>A0A238WXN6</accession>
<evidence type="ECO:0000313" key="4">
    <source>
        <dbReference type="Proteomes" id="UP000198384"/>
    </source>
</evidence>